<keyword evidence="3" id="KW-1185">Reference proteome</keyword>
<dbReference type="Pfam" id="PF08588">
    <property type="entry name" value="Duc1"/>
    <property type="match status" value="1"/>
</dbReference>
<dbReference type="OrthoDB" id="418495at2759"/>
<dbReference type="GeneID" id="25911702"/>
<protein>
    <recommendedName>
        <fullName evidence="1">Domain of unknown function at the cortex 1 domain-containing protein</fullName>
    </recommendedName>
</protein>
<feature type="domain" description="Domain of unknown function at the cortex 1" evidence="1">
    <location>
        <begin position="78"/>
        <end position="313"/>
    </location>
</feature>
<reference evidence="2 3" key="1">
    <citation type="submission" date="2011-02" db="EMBL/GenBank/DDBJ databases">
        <title>The Genome Sequence of Sphaeroforma arctica JP610.</title>
        <authorList>
            <consortium name="The Broad Institute Genome Sequencing Platform"/>
            <person name="Russ C."/>
            <person name="Cuomo C."/>
            <person name="Young S.K."/>
            <person name="Zeng Q."/>
            <person name="Gargeya S."/>
            <person name="Alvarado L."/>
            <person name="Berlin A."/>
            <person name="Chapman S.B."/>
            <person name="Chen Z."/>
            <person name="Freedman E."/>
            <person name="Gellesch M."/>
            <person name="Goldberg J."/>
            <person name="Griggs A."/>
            <person name="Gujja S."/>
            <person name="Heilman E."/>
            <person name="Heiman D."/>
            <person name="Howarth C."/>
            <person name="Mehta T."/>
            <person name="Neiman D."/>
            <person name="Pearson M."/>
            <person name="Roberts A."/>
            <person name="Saif S."/>
            <person name="Shea T."/>
            <person name="Shenoy N."/>
            <person name="Sisk P."/>
            <person name="Stolte C."/>
            <person name="Sykes S."/>
            <person name="White J."/>
            <person name="Yandava C."/>
            <person name="Burger G."/>
            <person name="Gray M.W."/>
            <person name="Holland P.W.H."/>
            <person name="King N."/>
            <person name="Lang F.B.F."/>
            <person name="Roger A.J."/>
            <person name="Ruiz-Trillo I."/>
            <person name="Haas B."/>
            <person name="Nusbaum C."/>
            <person name="Birren B."/>
        </authorList>
    </citation>
    <scope>NUCLEOTIDE SEQUENCE [LARGE SCALE GENOMIC DNA]</scope>
    <source>
        <strain evidence="2 3">JP610</strain>
    </source>
</reference>
<accession>A0A0L0FJT5</accession>
<evidence type="ECO:0000313" key="3">
    <source>
        <dbReference type="Proteomes" id="UP000054560"/>
    </source>
</evidence>
<gene>
    <name evidence="2" type="ORF">SARC_11198</name>
</gene>
<sequence length="323" mass="35866">MGRKAKSVDVMVADKDAVVKSSTLHVAKNTPMGKTVDSTHPDMVIESDYDCMSVTTQSSSISQEVEDSNSLAPLNTSLRISDAESDSGALLIPNCLEPYVLDNDVCKGRAILKLRRTPEDATVEPYFKGRKRMYEIQVEGELKNIETERIYVGIQGSGPMPLQGMFSWAAAKCVTALIRSTTTNSHVSLGNKDEVCHISLPLHTTADTFIITKKGDPLPPLGVDEFPQEKAIPRAERAKRIKGHKPGEIYSFSMHGMYLDLEAWRLVNVPKVPPICMARFLGNLPMYFVAYVLPKGYVGPHSEKVKEYLFKFRIEHTEMSKSA</sequence>
<dbReference type="EMBL" id="KQ243164">
    <property type="protein sequence ID" value="KNC76293.1"/>
    <property type="molecule type" value="Genomic_DNA"/>
</dbReference>
<evidence type="ECO:0000313" key="2">
    <source>
        <dbReference type="EMBL" id="KNC76293.1"/>
    </source>
</evidence>
<proteinExistence type="predicted"/>
<name>A0A0L0FJT5_9EUKA</name>
<dbReference type="RefSeq" id="XP_014150195.1">
    <property type="nucleotide sequence ID" value="XM_014294720.1"/>
</dbReference>
<dbReference type="STRING" id="667725.A0A0L0FJT5"/>
<dbReference type="InterPro" id="IPR013897">
    <property type="entry name" value="Duc1"/>
</dbReference>
<organism evidence="2 3">
    <name type="scientific">Sphaeroforma arctica JP610</name>
    <dbReference type="NCBI Taxonomy" id="667725"/>
    <lineage>
        <taxon>Eukaryota</taxon>
        <taxon>Ichthyosporea</taxon>
        <taxon>Ichthyophonida</taxon>
        <taxon>Sphaeroforma</taxon>
    </lineage>
</organism>
<dbReference type="Proteomes" id="UP000054560">
    <property type="component" value="Unassembled WGS sequence"/>
</dbReference>
<dbReference type="AlphaFoldDB" id="A0A0L0FJT5"/>
<evidence type="ECO:0000259" key="1">
    <source>
        <dbReference type="Pfam" id="PF08588"/>
    </source>
</evidence>